<reference evidence="1" key="2">
    <citation type="journal article" date="2022" name="New Phytol.">
        <title>Evolutionary transition to the ectomycorrhizal habit in the genomes of a hyperdiverse lineage of mushroom-forming fungi.</title>
        <authorList>
            <person name="Looney B."/>
            <person name="Miyauchi S."/>
            <person name="Morin E."/>
            <person name="Drula E."/>
            <person name="Courty P.E."/>
            <person name="Kohler A."/>
            <person name="Kuo A."/>
            <person name="LaButti K."/>
            <person name="Pangilinan J."/>
            <person name="Lipzen A."/>
            <person name="Riley R."/>
            <person name="Andreopoulos W."/>
            <person name="He G."/>
            <person name="Johnson J."/>
            <person name="Nolan M."/>
            <person name="Tritt A."/>
            <person name="Barry K.W."/>
            <person name="Grigoriev I.V."/>
            <person name="Nagy L.G."/>
            <person name="Hibbett D."/>
            <person name="Henrissat B."/>
            <person name="Matheny P.B."/>
            <person name="Labbe J."/>
            <person name="Martin F.M."/>
        </authorList>
    </citation>
    <scope>NUCLEOTIDE SEQUENCE</scope>
    <source>
        <strain evidence="1">FP105234-sp</strain>
    </source>
</reference>
<evidence type="ECO:0000313" key="2">
    <source>
        <dbReference type="Proteomes" id="UP000814033"/>
    </source>
</evidence>
<proteinExistence type="predicted"/>
<organism evidence="1 2">
    <name type="scientific">Auriscalpium vulgare</name>
    <dbReference type="NCBI Taxonomy" id="40419"/>
    <lineage>
        <taxon>Eukaryota</taxon>
        <taxon>Fungi</taxon>
        <taxon>Dikarya</taxon>
        <taxon>Basidiomycota</taxon>
        <taxon>Agaricomycotina</taxon>
        <taxon>Agaricomycetes</taxon>
        <taxon>Russulales</taxon>
        <taxon>Auriscalpiaceae</taxon>
        <taxon>Auriscalpium</taxon>
    </lineage>
</organism>
<evidence type="ECO:0000313" key="1">
    <source>
        <dbReference type="EMBL" id="KAI0040310.1"/>
    </source>
</evidence>
<dbReference type="Proteomes" id="UP000814033">
    <property type="component" value="Unassembled WGS sequence"/>
</dbReference>
<sequence>MTDTTPALVVDFGAPFDEDDADIILRSSDGKDFLFFTTFLAKASPVFAGILPQLNPVIFSADISSHGVTLSHHADSRRPSGRLGLKESSSVLRYVLSAIYPVTIPPLASFEEALPVLAAAKAYQMYSSLDAIRSRLASEGVGVDPSNCIKTYHSAWSYDLEPEMLAAARASLERPMAIEDCGQDLWACSGQSLAALIKHRRVVGTNLQIAVGAFRASAVHKLSTLWRRYDRICTQLVAGFPRTPLWFDNFLKSAERDAASFTQFGLYQAFTEHRREQRSCLLCHDLPSGSLQQIWVTLDREVRDRLPQSRPTSFQAMPAKLAAFIVKDYGKPYNAGDADVILRSSELVDFHVHKALLALSSPLFRTMFTLDQAPGASLPVVDMAENTKTIAALLDFIYPSSPICAPISFVLIERLFEATHKYAMDGIFATLRSFLCAHYDNRSAIAENPFRAYALACKYGLKDEALRAARLTLNGDMSFKAYEQDLDALASGASLHRLSVYRGRCRTVTAVCMDYAATGKSASSRVWTSSATAAASLVPCPGKTGAQSQSMLARFLGVRVAWWVAYLNDLARRVRTGEIAPGETVAFDEESFLEVFRKHAFEPGQPKCEKCVDLYAMGADKFCKLLQSEIRAAIDKVELEF</sequence>
<reference evidence="1" key="1">
    <citation type="submission" date="2021-02" db="EMBL/GenBank/DDBJ databases">
        <authorList>
            <consortium name="DOE Joint Genome Institute"/>
            <person name="Ahrendt S."/>
            <person name="Looney B.P."/>
            <person name="Miyauchi S."/>
            <person name="Morin E."/>
            <person name="Drula E."/>
            <person name="Courty P.E."/>
            <person name="Chicoki N."/>
            <person name="Fauchery L."/>
            <person name="Kohler A."/>
            <person name="Kuo A."/>
            <person name="Labutti K."/>
            <person name="Pangilinan J."/>
            <person name="Lipzen A."/>
            <person name="Riley R."/>
            <person name="Andreopoulos W."/>
            <person name="He G."/>
            <person name="Johnson J."/>
            <person name="Barry K.W."/>
            <person name="Grigoriev I.V."/>
            <person name="Nagy L."/>
            <person name="Hibbett D."/>
            <person name="Henrissat B."/>
            <person name="Matheny P.B."/>
            <person name="Labbe J."/>
            <person name="Martin F."/>
        </authorList>
    </citation>
    <scope>NUCLEOTIDE SEQUENCE</scope>
    <source>
        <strain evidence="1">FP105234-sp</strain>
    </source>
</reference>
<protein>
    <submittedName>
        <fullName evidence="1">Uncharacterized protein</fullName>
    </submittedName>
</protein>
<accession>A0ACB8R8P6</accession>
<gene>
    <name evidence="1" type="ORF">FA95DRAFT_1566498</name>
</gene>
<name>A0ACB8R8P6_9AGAM</name>
<comment type="caution">
    <text evidence="1">The sequence shown here is derived from an EMBL/GenBank/DDBJ whole genome shotgun (WGS) entry which is preliminary data.</text>
</comment>
<keyword evidence="2" id="KW-1185">Reference proteome</keyword>
<dbReference type="EMBL" id="MU276207">
    <property type="protein sequence ID" value="KAI0040310.1"/>
    <property type="molecule type" value="Genomic_DNA"/>
</dbReference>